<dbReference type="AlphaFoldDB" id="A0A8H4QSN0"/>
<feature type="region of interest" description="Disordered" evidence="1">
    <location>
        <begin position="90"/>
        <end position="120"/>
    </location>
</feature>
<accession>A0A8H4QSN0</accession>
<dbReference type="EMBL" id="JAACJL010000031">
    <property type="protein sequence ID" value="KAF4616637.1"/>
    <property type="molecule type" value="Genomic_DNA"/>
</dbReference>
<reference evidence="2 3" key="1">
    <citation type="submission" date="2019-12" db="EMBL/GenBank/DDBJ databases">
        <authorList>
            <person name="Floudas D."/>
            <person name="Bentzer J."/>
            <person name="Ahren D."/>
            <person name="Johansson T."/>
            <person name="Persson P."/>
            <person name="Tunlid A."/>
        </authorList>
    </citation>
    <scope>NUCLEOTIDE SEQUENCE [LARGE SCALE GENOMIC DNA]</scope>
    <source>
        <strain evidence="2 3">CBS 102.39</strain>
    </source>
</reference>
<dbReference type="Proteomes" id="UP000521872">
    <property type="component" value="Unassembled WGS sequence"/>
</dbReference>
<gene>
    <name evidence="2" type="ORF">D9613_008302</name>
</gene>
<feature type="compositionally biased region" description="Acidic residues" evidence="1">
    <location>
        <begin position="109"/>
        <end position="120"/>
    </location>
</feature>
<evidence type="ECO:0000256" key="1">
    <source>
        <dbReference type="SAM" id="MobiDB-lite"/>
    </source>
</evidence>
<organism evidence="2 3">
    <name type="scientific">Agrocybe pediades</name>
    <dbReference type="NCBI Taxonomy" id="84607"/>
    <lineage>
        <taxon>Eukaryota</taxon>
        <taxon>Fungi</taxon>
        <taxon>Dikarya</taxon>
        <taxon>Basidiomycota</taxon>
        <taxon>Agaricomycotina</taxon>
        <taxon>Agaricomycetes</taxon>
        <taxon>Agaricomycetidae</taxon>
        <taxon>Agaricales</taxon>
        <taxon>Agaricineae</taxon>
        <taxon>Strophariaceae</taxon>
        <taxon>Agrocybe</taxon>
    </lineage>
</organism>
<name>A0A8H4QSN0_9AGAR</name>
<keyword evidence="3" id="KW-1185">Reference proteome</keyword>
<evidence type="ECO:0000313" key="3">
    <source>
        <dbReference type="Proteomes" id="UP000521872"/>
    </source>
</evidence>
<sequence length="120" mass="13273">MRGRRKLALSLELDAVAHLLASITANRSQSPFPSHHPLANAQPTLDVPGERSNWNLDDLLEDPMPVQLSFEEQLTQAICQCTLNLLNGVISDEEEEEEEEANPFGVESSNDDEDNVSNGF</sequence>
<protein>
    <submittedName>
        <fullName evidence="2">Uncharacterized protein</fullName>
    </submittedName>
</protein>
<feature type="region of interest" description="Disordered" evidence="1">
    <location>
        <begin position="27"/>
        <end position="52"/>
    </location>
</feature>
<evidence type="ECO:0000313" key="2">
    <source>
        <dbReference type="EMBL" id="KAF4616637.1"/>
    </source>
</evidence>
<comment type="caution">
    <text evidence="2">The sequence shown here is derived from an EMBL/GenBank/DDBJ whole genome shotgun (WGS) entry which is preliminary data.</text>
</comment>
<proteinExistence type="predicted"/>
<feature type="compositionally biased region" description="Acidic residues" evidence="1">
    <location>
        <begin position="91"/>
        <end position="101"/>
    </location>
</feature>